<name>A0A8J2YXN2_9PROT</name>
<accession>A0A8J2YXN2</accession>
<evidence type="ECO:0000313" key="5">
    <source>
        <dbReference type="EMBL" id="GGF35374.1"/>
    </source>
</evidence>
<dbReference type="PANTHER" id="PTHR45688">
    <property type="match status" value="1"/>
</dbReference>
<reference evidence="5" key="1">
    <citation type="journal article" date="2014" name="Int. J. Syst. Evol. Microbiol.">
        <title>Complete genome sequence of Corynebacterium casei LMG S-19264T (=DSM 44701T), isolated from a smear-ripened cheese.</title>
        <authorList>
            <consortium name="US DOE Joint Genome Institute (JGI-PGF)"/>
            <person name="Walter F."/>
            <person name="Albersmeier A."/>
            <person name="Kalinowski J."/>
            <person name="Ruckert C."/>
        </authorList>
    </citation>
    <scope>NUCLEOTIDE SEQUENCE</scope>
    <source>
        <strain evidence="5">CGMCC 1.15725</strain>
    </source>
</reference>
<dbReference type="GO" id="GO:0008483">
    <property type="term" value="F:transaminase activity"/>
    <property type="evidence" value="ECO:0007669"/>
    <property type="project" value="UniProtKB-KW"/>
</dbReference>
<dbReference type="Proteomes" id="UP000646365">
    <property type="component" value="Unassembled WGS sequence"/>
</dbReference>
<dbReference type="RefSeq" id="WP_189050373.1">
    <property type="nucleotide sequence ID" value="NZ_BMJQ01000013.1"/>
</dbReference>
<dbReference type="PROSITE" id="PS00600">
    <property type="entry name" value="AA_TRANSFER_CLASS_3"/>
    <property type="match status" value="1"/>
</dbReference>
<sequence>MPTPHLTNEPWDEHLIRYGMPFVPHLITKARGTLIWNQDGKEILDFTSGQMCATLGHSHPRIVEAIRQACDGALHLFSGMLSPPVVALSQRLAQMLPPNLSKSLFLSTGGEANEAAIKAAKLSTGKFEVVGYTGSWHGMTSGAQSVNYVAGRKGYGPMMPGSLALPAPNAYHCPVRHCRNACDGTCLEVGFDMVDAQSTGELAAVIAEPIESSGGVIVPPDGYWQKVKEHCEKRGMLLIFDEAQTAFGRLGRDFAFQHFGVEPDILTLSKTLGGGLPLSATVISEAMEADCHAKGFVHVTSHVSDPLPAQVALAVLDVLAEEDLNARALEMGEYLAAGLRHLQDKHEIVGDIRGFGLLQGVELVKDRETRAPDAATGRAITNRCMELGLSMNIVSVGAMAAVWRIAPPLTVSRDEIDRGIAILDQAISEVLADATRAAAE</sequence>
<dbReference type="SUPFAM" id="SSF53383">
    <property type="entry name" value="PLP-dependent transferases"/>
    <property type="match status" value="1"/>
</dbReference>
<evidence type="ECO:0000256" key="1">
    <source>
        <dbReference type="ARBA" id="ARBA00001933"/>
    </source>
</evidence>
<comment type="similarity">
    <text evidence="2 4">Belongs to the class-III pyridoxal-phosphate-dependent aminotransferase family.</text>
</comment>
<proteinExistence type="inferred from homology"/>
<reference evidence="5" key="2">
    <citation type="submission" date="2020-09" db="EMBL/GenBank/DDBJ databases">
        <authorList>
            <person name="Sun Q."/>
            <person name="Zhou Y."/>
        </authorList>
    </citation>
    <scope>NUCLEOTIDE SEQUENCE</scope>
    <source>
        <strain evidence="5">CGMCC 1.15725</strain>
    </source>
</reference>
<dbReference type="Pfam" id="PF00202">
    <property type="entry name" value="Aminotran_3"/>
    <property type="match status" value="1"/>
</dbReference>
<dbReference type="Gene3D" id="3.90.1150.10">
    <property type="entry name" value="Aspartate Aminotransferase, domain 1"/>
    <property type="match status" value="1"/>
</dbReference>
<keyword evidence="5" id="KW-0032">Aminotransferase</keyword>
<evidence type="ECO:0000256" key="2">
    <source>
        <dbReference type="ARBA" id="ARBA00008954"/>
    </source>
</evidence>
<gene>
    <name evidence="5" type="ORF">GCM10011611_47130</name>
</gene>
<comment type="caution">
    <text evidence="5">The sequence shown here is derived from an EMBL/GenBank/DDBJ whole genome shotgun (WGS) entry which is preliminary data.</text>
</comment>
<dbReference type="PANTHER" id="PTHR45688:SF13">
    <property type="entry name" value="ALANINE--GLYOXYLATE AMINOTRANSFERASE 2-LIKE"/>
    <property type="match status" value="1"/>
</dbReference>
<dbReference type="AlphaFoldDB" id="A0A8J2YXN2"/>
<dbReference type="GO" id="GO:0030170">
    <property type="term" value="F:pyridoxal phosphate binding"/>
    <property type="evidence" value="ECO:0007669"/>
    <property type="project" value="InterPro"/>
</dbReference>
<dbReference type="PIRSF" id="PIRSF000521">
    <property type="entry name" value="Transaminase_4ab_Lys_Orn"/>
    <property type="match status" value="1"/>
</dbReference>
<evidence type="ECO:0000313" key="6">
    <source>
        <dbReference type="Proteomes" id="UP000646365"/>
    </source>
</evidence>
<evidence type="ECO:0000256" key="4">
    <source>
        <dbReference type="RuleBase" id="RU003560"/>
    </source>
</evidence>
<organism evidence="5 6">
    <name type="scientific">Aliidongia dinghuensis</name>
    <dbReference type="NCBI Taxonomy" id="1867774"/>
    <lineage>
        <taxon>Bacteria</taxon>
        <taxon>Pseudomonadati</taxon>
        <taxon>Pseudomonadota</taxon>
        <taxon>Alphaproteobacteria</taxon>
        <taxon>Rhodospirillales</taxon>
        <taxon>Dongiaceae</taxon>
        <taxon>Aliidongia</taxon>
    </lineage>
</organism>
<protein>
    <submittedName>
        <fullName evidence="5">Aspartate aminotransferase family protein</fullName>
    </submittedName>
</protein>
<keyword evidence="6" id="KW-1185">Reference proteome</keyword>
<dbReference type="Gene3D" id="3.40.640.10">
    <property type="entry name" value="Type I PLP-dependent aspartate aminotransferase-like (Major domain)"/>
    <property type="match status" value="1"/>
</dbReference>
<dbReference type="EMBL" id="BMJQ01000013">
    <property type="protein sequence ID" value="GGF35374.1"/>
    <property type="molecule type" value="Genomic_DNA"/>
</dbReference>
<dbReference type="InterPro" id="IPR015421">
    <property type="entry name" value="PyrdxlP-dep_Trfase_major"/>
</dbReference>
<evidence type="ECO:0000256" key="3">
    <source>
        <dbReference type="ARBA" id="ARBA00022898"/>
    </source>
</evidence>
<keyword evidence="5" id="KW-0808">Transferase</keyword>
<dbReference type="InterPro" id="IPR015424">
    <property type="entry name" value="PyrdxlP-dep_Trfase"/>
</dbReference>
<dbReference type="InterPro" id="IPR049704">
    <property type="entry name" value="Aminotrans_3_PPA_site"/>
</dbReference>
<dbReference type="InterPro" id="IPR005814">
    <property type="entry name" value="Aminotrans_3"/>
</dbReference>
<comment type="cofactor">
    <cofactor evidence="1">
        <name>pyridoxal 5'-phosphate</name>
        <dbReference type="ChEBI" id="CHEBI:597326"/>
    </cofactor>
</comment>
<keyword evidence="3 4" id="KW-0663">Pyridoxal phosphate</keyword>
<dbReference type="CDD" id="cd00610">
    <property type="entry name" value="OAT_like"/>
    <property type="match status" value="1"/>
</dbReference>
<dbReference type="InterPro" id="IPR015422">
    <property type="entry name" value="PyrdxlP-dep_Trfase_small"/>
</dbReference>